<name>A0A225VS62_9STRA</name>
<accession>A0A225VS62</accession>
<dbReference type="AlphaFoldDB" id="A0A225VS62"/>
<keyword evidence="2" id="KW-1185">Reference proteome</keyword>
<organism evidence="1 2">
    <name type="scientific">Phytophthora megakarya</name>
    <dbReference type="NCBI Taxonomy" id="4795"/>
    <lineage>
        <taxon>Eukaryota</taxon>
        <taxon>Sar</taxon>
        <taxon>Stramenopiles</taxon>
        <taxon>Oomycota</taxon>
        <taxon>Peronosporomycetes</taxon>
        <taxon>Peronosporales</taxon>
        <taxon>Peronosporaceae</taxon>
        <taxon>Phytophthora</taxon>
    </lineage>
</organism>
<sequence length="118" mass="14103">MRLAECETLKKRFLTVRLVHMKREFNQPADYLTSKTLVQGESWTVQDDLEKRHLEAPTLEFAVEIPYKILVKKMAIRERDTVLALNVLLYLLPPESWQYSRGPELKKLMTVRFRPWDR</sequence>
<protein>
    <recommendedName>
        <fullName evidence="3">RNase H type-1 domain-containing protein</fullName>
    </recommendedName>
</protein>
<comment type="caution">
    <text evidence="1">The sequence shown here is derived from an EMBL/GenBank/DDBJ whole genome shotgun (WGS) entry which is preliminary data.</text>
</comment>
<reference evidence="2" key="1">
    <citation type="submission" date="2017-03" db="EMBL/GenBank/DDBJ databases">
        <title>Phytopthora megakarya and P. palmivora, two closely related causual agents of cacao black pod achieved similar genome size and gene model numbers by different mechanisms.</title>
        <authorList>
            <person name="Ali S."/>
            <person name="Shao J."/>
            <person name="Larry D.J."/>
            <person name="Kronmiller B."/>
            <person name="Shen D."/>
            <person name="Strem M.D."/>
            <person name="Melnick R.L."/>
            <person name="Guiltinan M.J."/>
            <person name="Tyler B.M."/>
            <person name="Meinhardt L.W."/>
            <person name="Bailey B.A."/>
        </authorList>
    </citation>
    <scope>NUCLEOTIDE SEQUENCE [LARGE SCALE GENOMIC DNA]</scope>
    <source>
        <strain evidence="2">zdho120</strain>
    </source>
</reference>
<dbReference type="OrthoDB" id="142911at2759"/>
<dbReference type="Proteomes" id="UP000198211">
    <property type="component" value="Unassembled WGS sequence"/>
</dbReference>
<evidence type="ECO:0008006" key="3">
    <source>
        <dbReference type="Google" id="ProtNLM"/>
    </source>
</evidence>
<evidence type="ECO:0000313" key="2">
    <source>
        <dbReference type="Proteomes" id="UP000198211"/>
    </source>
</evidence>
<proteinExistence type="predicted"/>
<dbReference type="EMBL" id="NBNE01003319">
    <property type="protein sequence ID" value="OWZ07994.1"/>
    <property type="molecule type" value="Genomic_DNA"/>
</dbReference>
<evidence type="ECO:0000313" key="1">
    <source>
        <dbReference type="EMBL" id="OWZ07994.1"/>
    </source>
</evidence>
<gene>
    <name evidence="1" type="ORF">PHMEG_00019534</name>
</gene>